<proteinExistence type="predicted"/>
<dbReference type="CDD" id="cd01650">
    <property type="entry name" value="RT_nLTR_like"/>
    <property type="match status" value="1"/>
</dbReference>
<dbReference type="GO" id="GO:0003824">
    <property type="term" value="F:catalytic activity"/>
    <property type="evidence" value="ECO:0007669"/>
    <property type="project" value="InterPro"/>
</dbReference>
<evidence type="ECO:0000313" key="3">
    <source>
        <dbReference type="Proteomes" id="UP000683360"/>
    </source>
</evidence>
<accession>A0A8S3TW11</accession>
<dbReference type="Gene3D" id="3.60.10.10">
    <property type="entry name" value="Endonuclease/exonuclease/phosphatase"/>
    <property type="match status" value="1"/>
</dbReference>
<dbReference type="InterPro" id="IPR043502">
    <property type="entry name" value="DNA/RNA_pol_sf"/>
</dbReference>
<name>A0A8S3TW11_MYTED</name>
<dbReference type="SUPFAM" id="SSF56219">
    <property type="entry name" value="DNase I-like"/>
    <property type="match status" value="1"/>
</dbReference>
<dbReference type="InterPro" id="IPR036691">
    <property type="entry name" value="Endo/exonu/phosph_ase_sf"/>
</dbReference>
<dbReference type="InterPro" id="IPR005135">
    <property type="entry name" value="Endo/exonuclease/phosphatase"/>
</dbReference>
<dbReference type="PANTHER" id="PTHR19446">
    <property type="entry name" value="REVERSE TRANSCRIPTASES"/>
    <property type="match status" value="1"/>
</dbReference>
<keyword evidence="3" id="KW-1185">Reference proteome</keyword>
<organism evidence="2 3">
    <name type="scientific">Mytilus edulis</name>
    <name type="common">Blue mussel</name>
    <dbReference type="NCBI Taxonomy" id="6550"/>
    <lineage>
        <taxon>Eukaryota</taxon>
        <taxon>Metazoa</taxon>
        <taxon>Spiralia</taxon>
        <taxon>Lophotrochozoa</taxon>
        <taxon>Mollusca</taxon>
        <taxon>Bivalvia</taxon>
        <taxon>Autobranchia</taxon>
        <taxon>Pteriomorphia</taxon>
        <taxon>Mytilida</taxon>
        <taxon>Mytiloidea</taxon>
        <taxon>Mytilidae</taxon>
        <taxon>Mytilinae</taxon>
        <taxon>Mytilus</taxon>
    </lineage>
</organism>
<comment type="caution">
    <text evidence="2">The sequence shown here is derived from an EMBL/GenBank/DDBJ whole genome shotgun (WGS) entry which is preliminary data.</text>
</comment>
<dbReference type="PROSITE" id="PS50878">
    <property type="entry name" value="RT_POL"/>
    <property type="match status" value="1"/>
</dbReference>
<dbReference type="Proteomes" id="UP000683360">
    <property type="component" value="Unassembled WGS sequence"/>
</dbReference>
<dbReference type="Pfam" id="PF00078">
    <property type="entry name" value="RVT_1"/>
    <property type="match status" value="1"/>
</dbReference>
<dbReference type="Pfam" id="PF03372">
    <property type="entry name" value="Exo_endo_phos"/>
    <property type="match status" value="1"/>
</dbReference>
<dbReference type="OrthoDB" id="7476844at2759"/>
<dbReference type="AlphaFoldDB" id="A0A8S3TW11"/>
<sequence>MTVAKEKLNLMCWNCRGVFSCIPFLAESLRMYNVNVCALSEHWLRTFQLHVLDSIDKNYISIAKGTDEFNPELLTCKGRSGVALLISKDIYPFTSLIEVNSDRIIGIEINIPNSEKYYVFSLYLPAVTQPYEYFRNEVDLLFELSSVYEEFGSVILMGDFNSKIGGPRCKIKYDERSKLCKTLMSTHNLCSVNMELMCKGPVNTFQSYEDGPSTCIDHILINRTKLQHVKQAKVIDNHSFSTSDHHPILCTLETESHLHHPQETSDPTVSWERARSTNSIEDYTFAVSTNLWTVNFPNTATPDVIESYYSCIVSAIKKAEKDTLPYKKFNRHSKPYWNPNLTVLRDSMRSIRNEWINNCHCHDTNCEFFQKYKSAKREVTLISIRKRALVKDGVTYTDPKKINDIWLSHFQNVFSPSTYTDPKRETEITEKVSSIRKIVNRDQNNITFKLSDVSEICSKLKNNKACGHDGLFYEHIRYGGKLLIKHLHHLFNLCIKCAYIPNDWRKSMIILLYKGGNKPKTDTNSYRGISLVPSITKIFEKMVDLLLTLLRTDFPNVQQVAYQKLLSSLNASFNLNEVTFHHIKKNGTVIVVLLDSTKAFDTVPPDGLRIKLFEYGATGKLWLLLDNMYTDLSSAILSGGKLSKWFKLNRGVRQGSALSAKLYLIFINDLINELESSNKGAFLYDINSSSPVQADDISLIATNHESVQKMVSICEQYSESWSFSFSPTKSKLLQFGKKLTGPDIFLYNEPILSVKSATHVGISLDTSMKTMDRTLKACRTLRATTASVIRSGIHPAVLNPIVCAKIIRQVCYPKALYGCEIWGKLSKTETLMLERTHHYVCKFIQGLPRRTRTDMCLSLIGWLNLDSFINERKLLFFGRICNLPQRAISFRILVRKLFELKYFNQEYTNCASDFSKDCVDILYKYHLSNYLTKFMDSGHFPSQRIWKRIVHRSIFEYELKEWQQRINIDSDFNIFKKIHKVFQPHPAWTVALDFLGSLDDEDFCYILLSCETEFELDSDISSYRTYSKSALEVQGVHEVDNFLSDICIMILILPILNKFIAAVEVKHETCYTVVQFYNDRSDNWVPDFNAFFCVVVSYNPRDNPVKMFFHDGEVQIIPNKTDPFKDICDICGFPDFKFVVVGPADKEFECTAPPQCTCCHNCTLCSVCYTEGNIPQECSIGHQPLQPSFRLPRRQPYQYPRRQSYRFPSRQSYRYSRRHSNQYPRRQYY</sequence>
<dbReference type="SUPFAM" id="SSF56672">
    <property type="entry name" value="DNA/RNA polymerases"/>
    <property type="match status" value="1"/>
</dbReference>
<protein>
    <recommendedName>
        <fullName evidence="1">Reverse transcriptase domain-containing protein</fullName>
    </recommendedName>
</protein>
<dbReference type="EMBL" id="CAJPWZ010002407">
    <property type="protein sequence ID" value="CAG2237813.1"/>
    <property type="molecule type" value="Genomic_DNA"/>
</dbReference>
<gene>
    <name evidence="2" type="ORF">MEDL_50256</name>
</gene>
<evidence type="ECO:0000259" key="1">
    <source>
        <dbReference type="PROSITE" id="PS50878"/>
    </source>
</evidence>
<dbReference type="InterPro" id="IPR000477">
    <property type="entry name" value="RT_dom"/>
</dbReference>
<reference evidence="2" key="1">
    <citation type="submission" date="2021-03" db="EMBL/GenBank/DDBJ databases">
        <authorList>
            <person name="Bekaert M."/>
        </authorList>
    </citation>
    <scope>NUCLEOTIDE SEQUENCE</scope>
</reference>
<evidence type="ECO:0000313" key="2">
    <source>
        <dbReference type="EMBL" id="CAG2237813.1"/>
    </source>
</evidence>
<feature type="domain" description="Reverse transcriptase" evidence="1">
    <location>
        <begin position="493"/>
        <end position="764"/>
    </location>
</feature>